<dbReference type="InterPro" id="IPR001041">
    <property type="entry name" value="2Fe-2S_ferredoxin-type"/>
</dbReference>
<evidence type="ECO:0000313" key="8">
    <source>
        <dbReference type="EMBL" id="OIQ07811.1"/>
    </source>
</evidence>
<accession>A0A1J5JM54</accession>
<dbReference type="PROSITE" id="PS51085">
    <property type="entry name" value="2FE2S_FER_2"/>
    <property type="match status" value="1"/>
</dbReference>
<evidence type="ECO:0000259" key="7">
    <source>
        <dbReference type="PROSITE" id="PS51085"/>
    </source>
</evidence>
<dbReference type="InterPro" id="IPR036010">
    <property type="entry name" value="2Fe-2S_ferredoxin-like_sf"/>
</dbReference>
<reference evidence="8 9" key="1">
    <citation type="submission" date="2016-08" db="EMBL/GenBank/DDBJ databases">
        <title>Genome-based comparison of Moorella thermoacetic strains.</title>
        <authorList>
            <person name="Poehlein A."/>
            <person name="Bengelsdorf F.R."/>
            <person name="Esser C."/>
            <person name="Duerre P."/>
            <person name="Daniel R."/>
        </authorList>
    </citation>
    <scope>NUCLEOTIDE SEQUENCE [LARGE SCALE GENOMIC DNA]</scope>
    <source>
        <strain evidence="8 9">DSM 11768</strain>
    </source>
</reference>
<dbReference type="SUPFAM" id="SSF54292">
    <property type="entry name" value="2Fe-2S ferredoxin-like"/>
    <property type="match status" value="1"/>
</dbReference>
<keyword evidence="2" id="KW-0479">Metal-binding</keyword>
<evidence type="ECO:0000256" key="6">
    <source>
        <dbReference type="ARBA" id="ARBA00060707"/>
    </source>
</evidence>
<keyword evidence="5" id="KW-0411">Iron-sulfur</keyword>
<dbReference type="PANTHER" id="PTHR44379:SF5">
    <property type="entry name" value="OXIDOREDUCTASE WITH IRON-SULFUR SUBUNIT"/>
    <property type="match status" value="1"/>
</dbReference>
<dbReference type="Pfam" id="PF00111">
    <property type="entry name" value="Fer2"/>
    <property type="match status" value="1"/>
</dbReference>
<dbReference type="GO" id="GO:0050138">
    <property type="term" value="F:nicotinate dehydrogenase activity"/>
    <property type="evidence" value="ECO:0007669"/>
    <property type="project" value="UniProtKB-EC"/>
</dbReference>
<organism evidence="8 9">
    <name type="scientific">Neomoorella thermoacetica</name>
    <name type="common">Clostridium thermoaceticum</name>
    <dbReference type="NCBI Taxonomy" id="1525"/>
    <lineage>
        <taxon>Bacteria</taxon>
        <taxon>Bacillati</taxon>
        <taxon>Bacillota</taxon>
        <taxon>Clostridia</taxon>
        <taxon>Neomoorellales</taxon>
        <taxon>Neomoorellaceae</taxon>
        <taxon>Neomoorella</taxon>
    </lineage>
</organism>
<evidence type="ECO:0000256" key="4">
    <source>
        <dbReference type="ARBA" id="ARBA00023004"/>
    </source>
</evidence>
<dbReference type="EMBL" id="MIHH01000025">
    <property type="protein sequence ID" value="OIQ07811.1"/>
    <property type="molecule type" value="Genomic_DNA"/>
</dbReference>
<dbReference type="PROSITE" id="PS00197">
    <property type="entry name" value="2FE2S_FER_1"/>
    <property type="match status" value="1"/>
</dbReference>
<evidence type="ECO:0000256" key="5">
    <source>
        <dbReference type="ARBA" id="ARBA00023014"/>
    </source>
</evidence>
<dbReference type="FunFam" id="3.10.20.30:FF:000020">
    <property type="entry name" value="Xanthine dehydrogenase iron-sulfur subunit"/>
    <property type="match status" value="1"/>
</dbReference>
<dbReference type="Gene3D" id="1.10.150.120">
    <property type="entry name" value="[2Fe-2S]-binding domain"/>
    <property type="match status" value="1"/>
</dbReference>
<dbReference type="Proteomes" id="UP000182743">
    <property type="component" value="Unassembled WGS sequence"/>
</dbReference>
<dbReference type="CDD" id="cd00207">
    <property type="entry name" value="fer2"/>
    <property type="match status" value="1"/>
</dbReference>
<name>A0A1J5JM54_NEOTH</name>
<feature type="domain" description="2Fe-2S ferredoxin-type" evidence="7">
    <location>
        <begin position="4"/>
        <end position="80"/>
    </location>
</feature>
<evidence type="ECO:0000256" key="1">
    <source>
        <dbReference type="ARBA" id="ARBA00022714"/>
    </source>
</evidence>
<dbReference type="Pfam" id="PF01799">
    <property type="entry name" value="Fer2_2"/>
    <property type="match status" value="1"/>
</dbReference>
<dbReference type="InterPro" id="IPR006058">
    <property type="entry name" value="2Fe2S_fd_BS"/>
</dbReference>
<evidence type="ECO:0000256" key="2">
    <source>
        <dbReference type="ARBA" id="ARBA00022723"/>
    </source>
</evidence>
<dbReference type="PANTHER" id="PTHR44379">
    <property type="entry name" value="OXIDOREDUCTASE WITH IRON-SULFUR SUBUNIT"/>
    <property type="match status" value="1"/>
</dbReference>
<dbReference type="EC" id="1.17.1.5" evidence="8"/>
<protein>
    <submittedName>
        <fullName evidence="8">Nicotinate dehydrogenase small FeS subunit</fullName>
        <ecNumber evidence="8">1.17.1.5</ecNumber>
    </submittedName>
</protein>
<sequence>MAAFHLEMKVNGEQVAVDIDPGLRLLDVLRDVLHLTGTKEGCGEGECGACSVILDGELVDSCLVLAPQAQGKEVVTIEGIAAEGKLHPLQEAFIEAGAVQCGFCTPGMILAAKVLLDHNPNPNRQEIARAISGNLCRCTGYAKIIKAVEIAASKLKIEVGAANV</sequence>
<dbReference type="Gene3D" id="3.10.20.30">
    <property type="match status" value="1"/>
</dbReference>
<keyword evidence="4" id="KW-0408">Iron</keyword>
<dbReference type="InterPro" id="IPR051452">
    <property type="entry name" value="Diverse_Oxidoreductases"/>
</dbReference>
<dbReference type="InterPro" id="IPR012675">
    <property type="entry name" value="Beta-grasp_dom_sf"/>
</dbReference>
<dbReference type="RefSeq" id="WP_071521521.1">
    <property type="nucleotide sequence ID" value="NZ_MIHH01000025.1"/>
</dbReference>
<comment type="pathway">
    <text evidence="6">Alkaloid degradation; nicotine degradation.</text>
</comment>
<dbReference type="InterPro" id="IPR002888">
    <property type="entry name" value="2Fe-2S-bd"/>
</dbReference>
<dbReference type="FunFam" id="1.10.150.120:FF:000003">
    <property type="entry name" value="Carbon monoxide dehydrogenase, small subunit"/>
    <property type="match status" value="1"/>
</dbReference>
<proteinExistence type="predicted"/>
<dbReference type="InterPro" id="IPR036884">
    <property type="entry name" value="2Fe-2S-bd_dom_sf"/>
</dbReference>
<gene>
    <name evidence="8" type="primary">ndhS_4</name>
    <name evidence="8" type="ORF">MOOR_25850</name>
</gene>
<dbReference type="GO" id="GO:0046872">
    <property type="term" value="F:metal ion binding"/>
    <property type="evidence" value="ECO:0007669"/>
    <property type="project" value="UniProtKB-KW"/>
</dbReference>
<keyword evidence="1" id="KW-0001">2Fe-2S</keyword>
<dbReference type="SUPFAM" id="SSF47741">
    <property type="entry name" value="CO dehydrogenase ISP C-domain like"/>
    <property type="match status" value="1"/>
</dbReference>
<dbReference type="AlphaFoldDB" id="A0A1J5JM54"/>
<evidence type="ECO:0000313" key="9">
    <source>
        <dbReference type="Proteomes" id="UP000182743"/>
    </source>
</evidence>
<keyword evidence="3 8" id="KW-0560">Oxidoreductase</keyword>
<comment type="caution">
    <text evidence="8">The sequence shown here is derived from an EMBL/GenBank/DDBJ whole genome shotgun (WGS) entry which is preliminary data.</text>
</comment>
<evidence type="ECO:0000256" key="3">
    <source>
        <dbReference type="ARBA" id="ARBA00023002"/>
    </source>
</evidence>
<dbReference type="GO" id="GO:0051537">
    <property type="term" value="F:2 iron, 2 sulfur cluster binding"/>
    <property type="evidence" value="ECO:0007669"/>
    <property type="project" value="UniProtKB-KW"/>
</dbReference>